<comment type="caution">
    <text evidence="1">The sequence shown here is derived from an EMBL/GenBank/DDBJ whole genome shotgun (WGS) entry which is preliminary data.</text>
</comment>
<organism evidence="1 2">
    <name type="scientific">Nitrosomonas supralitoralis</name>
    <dbReference type="NCBI Taxonomy" id="2116706"/>
    <lineage>
        <taxon>Bacteria</taxon>
        <taxon>Pseudomonadati</taxon>
        <taxon>Pseudomonadota</taxon>
        <taxon>Betaproteobacteria</taxon>
        <taxon>Nitrosomonadales</taxon>
        <taxon>Nitrosomonadaceae</taxon>
        <taxon>Nitrosomonas</taxon>
    </lineage>
</organism>
<accession>A0A2P7NRI7</accession>
<reference evidence="1 2" key="1">
    <citation type="submission" date="2018-03" db="EMBL/GenBank/DDBJ databases">
        <title>Draft genome of Nitrosomonas supralitoralis APG5.</title>
        <authorList>
            <person name="Urakawa H."/>
            <person name="Lopez J.V."/>
        </authorList>
    </citation>
    <scope>NUCLEOTIDE SEQUENCE [LARGE SCALE GENOMIC DNA]</scope>
    <source>
        <strain evidence="1 2">APG5</strain>
    </source>
</reference>
<evidence type="ECO:0000313" key="2">
    <source>
        <dbReference type="Proteomes" id="UP000241912"/>
    </source>
</evidence>
<dbReference type="AlphaFoldDB" id="A0A2P7NRI7"/>
<sequence>MPLKNGLNWINKQTDKKMTLLALDDVSGSEKLKLVRELGVIRKNMTGVAGVNKLTLVKRVREIRQLLSVAIKPVASLSIDPTNRVASIKTLTDYLRNGISVVPESLRGAEVNTVEKIIKMLSSGSDNEAYQAARLEFRDAYADLRIPAGGAAEMAAFDHYKSAGNVFEIDAEKIKSIEAEIKELSYKPLENTPEIIAQQEEAQKEYEKLRLALTDLLSVNEANGYDKEAIEKASSMFEDFALKKQEVWEKLISLDRQKHEIRKNQIKELKESLEPVGKGIIDAI</sequence>
<gene>
    <name evidence="1" type="ORF">C7H79_15500</name>
</gene>
<name>A0A2P7NRI7_9PROT</name>
<protein>
    <submittedName>
        <fullName evidence="1">Uncharacterized protein</fullName>
    </submittedName>
</protein>
<proteinExistence type="predicted"/>
<keyword evidence="2" id="KW-1185">Reference proteome</keyword>
<dbReference type="EMBL" id="PXXU01000075">
    <property type="protein sequence ID" value="PSJ16082.1"/>
    <property type="molecule type" value="Genomic_DNA"/>
</dbReference>
<feature type="non-terminal residue" evidence="1">
    <location>
        <position position="284"/>
    </location>
</feature>
<dbReference type="Proteomes" id="UP000241912">
    <property type="component" value="Unassembled WGS sequence"/>
</dbReference>
<evidence type="ECO:0000313" key="1">
    <source>
        <dbReference type="EMBL" id="PSJ16082.1"/>
    </source>
</evidence>